<dbReference type="EMBL" id="JAFLCK010000027">
    <property type="protein sequence ID" value="MBN8661917.1"/>
    <property type="molecule type" value="Genomic_DNA"/>
</dbReference>
<evidence type="ECO:0000313" key="3">
    <source>
        <dbReference type="Proteomes" id="UP000664277"/>
    </source>
</evidence>
<sequence>MPDRPFGTGGKYLKIPVGRGYTLYFESRQVKFLMLSIILYFFAAFVASEWIYLLSAGFFVALFLGVLIPLLSLSGIKAAYTLPSEMGSAESTDIRIHLARNFPLAPFSNCVPTRALRLTMSLVKRGADGKPSTVTLNPEPCYIDWLTQDDWYTFPTPSLRRGIYFLETIEISTCFPFGIAWWQRSISLKDSQNKENSTVTVYPNVHPISGNFLYRLSGITSPMGHATSSSVIVPQSSSFRSVREFKSGDSLRHIHWASSARLGRFLVREFDSETLPIFDVLLNLRGSYKNEDQFELTVTLLNSLIHLGHNLGHMPRLLINPPQSSQDVQAMLFDLPQMPPGLGLVAEILARVEPITKLAADRMSFDEVDEVIDYRETWSNVNDRPILTVVPSNEKIVKYSPGKGDVVCCPVDIIEVPPNWADFVDFEESKVPDAKAARGTVRRNKAIEFGPTTGTEVARVEWEGDLESL</sequence>
<dbReference type="PANTHER" id="PTHR34351:SF2">
    <property type="entry name" value="DUF58 DOMAIN-CONTAINING PROTEIN"/>
    <property type="match status" value="1"/>
</dbReference>
<feature type="transmembrane region" description="Helical" evidence="1">
    <location>
        <begin position="58"/>
        <end position="76"/>
    </location>
</feature>
<evidence type="ECO:0000256" key="1">
    <source>
        <dbReference type="SAM" id="Phobius"/>
    </source>
</evidence>
<organism evidence="2 3">
    <name type="scientific">Candidatus Obscuribacter phosphatis</name>
    <dbReference type="NCBI Taxonomy" id="1906157"/>
    <lineage>
        <taxon>Bacteria</taxon>
        <taxon>Bacillati</taxon>
        <taxon>Candidatus Melainabacteria</taxon>
        <taxon>Candidatus Obscuribacterales</taxon>
        <taxon>Candidatus Obscuribacteraceae</taxon>
        <taxon>Candidatus Obscuribacter</taxon>
    </lineage>
</organism>
<reference evidence="2" key="1">
    <citation type="submission" date="2021-02" db="EMBL/GenBank/DDBJ databases">
        <title>Genome-Resolved Metagenomics of a Microbial Community Performing Photosynthetic Biological Nutrient Removal.</title>
        <authorList>
            <person name="Mcdaniel E.A."/>
        </authorList>
    </citation>
    <scope>NUCLEOTIDE SEQUENCE</scope>
    <source>
        <strain evidence="2">UWPOB_OBS1</strain>
    </source>
</reference>
<evidence type="ECO:0000313" key="2">
    <source>
        <dbReference type="EMBL" id="MBN8661917.1"/>
    </source>
</evidence>
<accession>A0A8J7PIA4</accession>
<gene>
    <name evidence="2" type="ORF">J0M35_16235</name>
</gene>
<name>A0A8J7PIA4_9BACT</name>
<keyword evidence="1" id="KW-1133">Transmembrane helix</keyword>
<keyword evidence="1" id="KW-0472">Membrane</keyword>
<dbReference type="PANTHER" id="PTHR34351">
    <property type="entry name" value="SLR1927 PROTEIN-RELATED"/>
    <property type="match status" value="1"/>
</dbReference>
<keyword evidence="1" id="KW-0812">Transmembrane</keyword>
<proteinExistence type="predicted"/>
<feature type="transmembrane region" description="Helical" evidence="1">
    <location>
        <begin position="32"/>
        <end position="52"/>
    </location>
</feature>
<dbReference type="AlphaFoldDB" id="A0A8J7PIA4"/>
<comment type="caution">
    <text evidence="2">The sequence shown here is derived from an EMBL/GenBank/DDBJ whole genome shotgun (WGS) entry which is preliminary data.</text>
</comment>
<dbReference type="Proteomes" id="UP000664277">
    <property type="component" value="Unassembled WGS sequence"/>
</dbReference>
<protein>
    <submittedName>
        <fullName evidence="2">DUF58 domain-containing protein</fullName>
    </submittedName>
</protein>